<evidence type="ECO:0000256" key="1">
    <source>
        <dbReference type="ARBA" id="ARBA00010312"/>
    </source>
</evidence>
<dbReference type="SUPFAM" id="SSF50692">
    <property type="entry name" value="ADC-like"/>
    <property type="match status" value="1"/>
</dbReference>
<dbReference type="Pfam" id="PF00384">
    <property type="entry name" value="Molybdopterin"/>
    <property type="match status" value="1"/>
</dbReference>
<protein>
    <submittedName>
        <fullName evidence="6">Molybdopterin-dependent oxidoreductase</fullName>
    </submittedName>
</protein>
<feature type="domain" description="4Fe-4S Mo/W bis-MGD-type" evidence="5">
    <location>
        <begin position="7"/>
        <end position="63"/>
    </location>
</feature>
<dbReference type="EMBL" id="JAAIVB010000078">
    <property type="protein sequence ID" value="NEX63983.1"/>
    <property type="molecule type" value="Genomic_DNA"/>
</dbReference>
<dbReference type="GO" id="GO:0016491">
    <property type="term" value="F:oxidoreductase activity"/>
    <property type="evidence" value="ECO:0007669"/>
    <property type="project" value="InterPro"/>
</dbReference>
<dbReference type="Gene3D" id="3.40.50.740">
    <property type="match status" value="1"/>
</dbReference>
<dbReference type="PROSITE" id="PS51669">
    <property type="entry name" value="4FE4S_MOW_BIS_MGD"/>
    <property type="match status" value="1"/>
</dbReference>
<dbReference type="SUPFAM" id="SSF53706">
    <property type="entry name" value="Formate dehydrogenase/DMSO reductase, domains 1-3"/>
    <property type="match status" value="1"/>
</dbReference>
<dbReference type="Proteomes" id="UP000482155">
    <property type="component" value="Unassembled WGS sequence"/>
</dbReference>
<dbReference type="GO" id="GO:0051536">
    <property type="term" value="F:iron-sulfur cluster binding"/>
    <property type="evidence" value="ECO:0007669"/>
    <property type="project" value="UniProtKB-KW"/>
</dbReference>
<dbReference type="RefSeq" id="WP_163967913.1">
    <property type="nucleotide sequence ID" value="NZ_JAAIVB010000078.1"/>
</dbReference>
<dbReference type="InterPro" id="IPR009010">
    <property type="entry name" value="Asp_de-COase-like_dom_sf"/>
</dbReference>
<dbReference type="InterPro" id="IPR006656">
    <property type="entry name" value="Mopterin_OxRdtase"/>
</dbReference>
<accession>A0A6B3ST82</accession>
<keyword evidence="3" id="KW-0408">Iron</keyword>
<keyword evidence="2" id="KW-0479">Metal-binding</keyword>
<evidence type="ECO:0000256" key="2">
    <source>
        <dbReference type="ARBA" id="ARBA00022723"/>
    </source>
</evidence>
<dbReference type="InterPro" id="IPR006963">
    <property type="entry name" value="Mopterin_OxRdtase_4Fe-4S_dom"/>
</dbReference>
<dbReference type="Gene3D" id="2.40.40.20">
    <property type="match status" value="1"/>
</dbReference>
<dbReference type="PANTHER" id="PTHR43742:SF2">
    <property type="entry name" value="ASSIMILATORY NITRATE REDUCTASE CATALYTIC SUBUNIT"/>
    <property type="match status" value="1"/>
</dbReference>
<dbReference type="Gene3D" id="2.20.25.90">
    <property type="entry name" value="ADC-like domains"/>
    <property type="match status" value="1"/>
</dbReference>
<dbReference type="AlphaFoldDB" id="A0A6B3ST82"/>
<name>A0A6B3ST82_9BURK</name>
<dbReference type="Pfam" id="PF01568">
    <property type="entry name" value="Molydop_binding"/>
    <property type="match status" value="1"/>
</dbReference>
<organism evidence="6 7">
    <name type="scientific">Noviherbaspirillum galbum</name>
    <dbReference type="NCBI Taxonomy" id="2709383"/>
    <lineage>
        <taxon>Bacteria</taxon>
        <taxon>Pseudomonadati</taxon>
        <taxon>Pseudomonadota</taxon>
        <taxon>Betaproteobacteria</taxon>
        <taxon>Burkholderiales</taxon>
        <taxon>Oxalobacteraceae</taxon>
        <taxon>Noviherbaspirillum</taxon>
    </lineage>
</organism>
<dbReference type="Pfam" id="PF04879">
    <property type="entry name" value="Molybdop_Fe4S4"/>
    <property type="match status" value="1"/>
</dbReference>
<evidence type="ECO:0000313" key="7">
    <source>
        <dbReference type="Proteomes" id="UP000482155"/>
    </source>
</evidence>
<dbReference type="InterPro" id="IPR006657">
    <property type="entry name" value="MoPterin_dinucl-bd_dom"/>
</dbReference>
<dbReference type="PANTHER" id="PTHR43742">
    <property type="entry name" value="TRIMETHYLAMINE-N-OXIDE REDUCTASE"/>
    <property type="match status" value="1"/>
</dbReference>
<dbReference type="SMART" id="SM00926">
    <property type="entry name" value="Molybdop_Fe4S4"/>
    <property type="match status" value="1"/>
</dbReference>
<proteinExistence type="inferred from homology"/>
<comment type="similarity">
    <text evidence="1">Belongs to the prokaryotic molybdopterin-containing oxidoreductase family.</text>
</comment>
<dbReference type="GO" id="GO:0046872">
    <property type="term" value="F:metal ion binding"/>
    <property type="evidence" value="ECO:0007669"/>
    <property type="project" value="UniProtKB-KW"/>
</dbReference>
<dbReference type="GO" id="GO:0043546">
    <property type="term" value="F:molybdopterin cofactor binding"/>
    <property type="evidence" value="ECO:0007669"/>
    <property type="project" value="InterPro"/>
</dbReference>
<keyword evidence="7" id="KW-1185">Reference proteome</keyword>
<evidence type="ECO:0000256" key="3">
    <source>
        <dbReference type="ARBA" id="ARBA00023004"/>
    </source>
</evidence>
<dbReference type="InterPro" id="IPR050612">
    <property type="entry name" value="Prok_Mopterin_Oxidored"/>
</dbReference>
<sequence length="740" mass="79558">MIPQDDVRTAHRICPLCEACCGLELKIRDNRVISIRGHEEDVFSRGYICPKGASLKDLHEDPDRLRVPLVKRNGRFEEASWEEAFAEIERRLPPLMAEHGKDAVALTIGNPSAHKIGLLLYFSRLAKALGSRNVFSASTLDQMPKQLSVGLMFGHWLSFPVPDIVRSDYLLIIGGNPMVSNGSLWTVPDYRGKAKAMRARGGRIVVIDPRRTETAEAADKHHFIRPGGDVFFLLGLVHALFDEGLVRPGRLAEHLNGMEAVREAVLPYAPERIAARCAMSASDIRGIAREIAGAERAAVYGRIGTCTQEFGTLCSWLIDVINVLTGNLDREGGAMFSRAPAFAANTLGKPGSGKGVSVGRRKSRVAGAPEVMGEFPMACLAEEIETPGEGQVRALLTLASNPVLSAPNGARIAAALDRLDFMVSVDIYLNETTRHADVILPGSSPLEDLHYDVAFPQFAWRNAARMSEAVLPRDPSHPPEWQILLRLAAIAEGKGADADVLRMEDENFAGEVRRAVGEHADAVLAASAGLDGPKRQIDFALRMGPYGDQYGRRPDGISLAKVMDAPGGIDLGPLQPRIPELLRTPSGKIELAPEMLLADLARVDAALEAPAPELVIIGRRQVRSCNSWMHNLPTLAKGAFRCTALVHPSDAARLGLTDGGMARVDGAGARIDVVVQVSEEMMPGVVSLPHGWGHDLPGARLSLAAERPGANINAVLDDGGRDPLSGNSVLSGGAIAMHAL</sequence>
<dbReference type="Gene3D" id="3.40.228.10">
    <property type="entry name" value="Dimethylsulfoxide Reductase, domain 2"/>
    <property type="match status" value="1"/>
</dbReference>
<evidence type="ECO:0000313" key="6">
    <source>
        <dbReference type="EMBL" id="NEX63983.1"/>
    </source>
</evidence>
<keyword evidence="4" id="KW-0411">Iron-sulfur</keyword>
<evidence type="ECO:0000259" key="5">
    <source>
        <dbReference type="PROSITE" id="PS51669"/>
    </source>
</evidence>
<gene>
    <name evidence="6" type="ORF">G3574_23115</name>
</gene>
<reference evidence="6 7" key="1">
    <citation type="submission" date="2020-02" db="EMBL/GenBank/DDBJ databases">
        <authorList>
            <person name="Kim M.K."/>
        </authorList>
    </citation>
    <scope>NUCLEOTIDE SEQUENCE [LARGE SCALE GENOMIC DNA]</scope>
    <source>
        <strain evidence="6 7">17J57-3</strain>
    </source>
</reference>
<comment type="caution">
    <text evidence="6">The sequence shown here is derived from an EMBL/GenBank/DDBJ whole genome shotgun (WGS) entry which is preliminary data.</text>
</comment>
<evidence type="ECO:0000256" key="4">
    <source>
        <dbReference type="ARBA" id="ARBA00023014"/>
    </source>
</evidence>